<dbReference type="STRING" id="1307839.L21SP5_00229"/>
<dbReference type="KEGG" id="blq:L21SP5_00229"/>
<proteinExistence type="predicted"/>
<dbReference type="EMBL" id="CP013118">
    <property type="protein sequence ID" value="ALO13909.1"/>
    <property type="molecule type" value="Genomic_DNA"/>
</dbReference>
<sequence length="507" mass="58102">MLREKIEEFRWAHLNNLSLDYSGSWSLFANDMVLPDNKSYTKIVFYFKKQGEFSIQTGWNEDPEEEGYMTMVDYNDFFRVRVNNEHFDDFMDYLYPDIDSYKQQINNYPSIFDIEDSPGKMLKIISILPAEAQNYFNLAFKTKWMDALVEEKPEGYQQKILDIVETIEGQDDKQQLVLHLLNYNCTIPEYIESFDEDHQKEFILKIAQIQKDVLPPDINSIMIPEFNYNGETYVKLLEWEETLGPDIIFQSEKIFSTCKIKIKSTNDWVSIFQEEHLLMTLDQFEYVGIMATKFSVLLPSSLNVNEDVAVVPAYLLHWLLQKEERAQIIDDVTTLADLGFSIVTLGTYAAGKNAIVYGSKFATGIIVDMTLQVGIEALKGNTFEEGLNDVDYGQVVYSGAESLLSGWKLQVGVGCFRQATIVALQDNEFNIANIAQTCGINLLMNVVSKGLLKNNSYISIKLKNALLASPDNMVKNMKAIGFDQDMVEWIGSHTGVELTEYILNYYE</sequence>
<protein>
    <submittedName>
        <fullName evidence="1">Uncharacterized protein</fullName>
    </submittedName>
</protein>
<name>A0A0S2HV91_9BACT</name>
<evidence type="ECO:0000313" key="2">
    <source>
        <dbReference type="Proteomes" id="UP000064893"/>
    </source>
</evidence>
<organism evidence="1 2">
    <name type="scientific">Salinivirga cyanobacteriivorans</name>
    <dbReference type="NCBI Taxonomy" id="1307839"/>
    <lineage>
        <taxon>Bacteria</taxon>
        <taxon>Pseudomonadati</taxon>
        <taxon>Bacteroidota</taxon>
        <taxon>Bacteroidia</taxon>
        <taxon>Bacteroidales</taxon>
        <taxon>Salinivirgaceae</taxon>
        <taxon>Salinivirga</taxon>
    </lineage>
</organism>
<evidence type="ECO:0000313" key="1">
    <source>
        <dbReference type="EMBL" id="ALO13909.1"/>
    </source>
</evidence>
<accession>A0A0S2HV91</accession>
<gene>
    <name evidence="1" type="ORF">L21SP5_00229</name>
</gene>
<dbReference type="Proteomes" id="UP000064893">
    <property type="component" value="Chromosome"/>
</dbReference>
<reference evidence="1 2" key="1">
    <citation type="submission" date="2015-11" db="EMBL/GenBank/DDBJ databases">
        <title>Description and complete genome sequence of a novel strain predominating in hypersaline microbial mats and representing a new family of the Bacteriodetes phylum.</title>
        <authorList>
            <person name="Spring S."/>
            <person name="Bunk B."/>
            <person name="Sproer C."/>
            <person name="Klenk H.-P."/>
        </authorList>
    </citation>
    <scope>NUCLEOTIDE SEQUENCE [LARGE SCALE GENOMIC DNA]</scope>
    <source>
        <strain evidence="1 2">L21-Spi-D4</strain>
    </source>
</reference>
<keyword evidence="2" id="KW-1185">Reference proteome</keyword>
<dbReference type="AlphaFoldDB" id="A0A0S2HV91"/>